<dbReference type="SUPFAM" id="SSF51445">
    <property type="entry name" value="(Trans)glycosidases"/>
    <property type="match status" value="1"/>
</dbReference>
<dbReference type="Gene3D" id="3.20.20.80">
    <property type="entry name" value="Glycosidases"/>
    <property type="match status" value="1"/>
</dbReference>
<dbReference type="InterPro" id="IPR017853">
    <property type="entry name" value="GH"/>
</dbReference>
<proteinExistence type="predicted"/>
<dbReference type="EMBL" id="JACTNZ010000005">
    <property type="protein sequence ID" value="KAG5548920.1"/>
    <property type="molecule type" value="Genomic_DNA"/>
</dbReference>
<dbReference type="GO" id="GO:0046556">
    <property type="term" value="F:alpha-L-arabinofuranosidase activity"/>
    <property type="evidence" value="ECO:0007669"/>
    <property type="project" value="TreeGrafter"/>
</dbReference>
<evidence type="ECO:0008006" key="3">
    <source>
        <dbReference type="Google" id="ProtNLM"/>
    </source>
</evidence>
<evidence type="ECO:0000313" key="1">
    <source>
        <dbReference type="EMBL" id="KAG5548920.1"/>
    </source>
</evidence>
<dbReference type="PANTHER" id="PTHR31776">
    <property type="entry name" value="ALPHA-L-ARABINOFURANOSIDASE 1"/>
    <property type="match status" value="1"/>
</dbReference>
<dbReference type="PANTHER" id="PTHR31776:SF0">
    <property type="entry name" value="ALPHA-L-ARABINOFURANOSIDASE 1"/>
    <property type="match status" value="1"/>
</dbReference>
<organism evidence="1 2">
    <name type="scientific">Rhododendron griersonianum</name>
    <dbReference type="NCBI Taxonomy" id="479676"/>
    <lineage>
        <taxon>Eukaryota</taxon>
        <taxon>Viridiplantae</taxon>
        <taxon>Streptophyta</taxon>
        <taxon>Embryophyta</taxon>
        <taxon>Tracheophyta</taxon>
        <taxon>Spermatophyta</taxon>
        <taxon>Magnoliopsida</taxon>
        <taxon>eudicotyledons</taxon>
        <taxon>Gunneridae</taxon>
        <taxon>Pentapetalae</taxon>
        <taxon>asterids</taxon>
        <taxon>Ericales</taxon>
        <taxon>Ericaceae</taxon>
        <taxon>Ericoideae</taxon>
        <taxon>Rhodoreae</taxon>
        <taxon>Rhododendron</taxon>
    </lineage>
</organism>
<gene>
    <name evidence="1" type="ORF">RHGRI_014326</name>
</gene>
<dbReference type="Proteomes" id="UP000823749">
    <property type="component" value="Chromosome 5"/>
</dbReference>
<dbReference type="InterPro" id="IPR051563">
    <property type="entry name" value="Glycosyl_Hydrolase_51"/>
</dbReference>
<accession>A0AAV6K8W4</accession>
<sequence>MAGNYLRFYDAIRHAYPDIKFISNCDGSTQQLDHPAHFYDYHNYSDAKTVFSLAHKFDNTSRSGPKAFVSEYVVTRNDAGTGSLLPALVEAGFLIGLERNRSGLLTDALRLASSLGKQHWNIYLDKGGNFRRTFLPKVYDGQLLIHPFPRINAIWLVLAYRVMIMLACHQESKLLIFDLLQQSLTNITIWGPFFMHEIHDGLNLPADDAVVCSFGILYVNFPTDGREHFTGCSDDSIYVYDLEANKLLLRVLAHTVD</sequence>
<dbReference type="AlphaFoldDB" id="A0AAV6K8W4"/>
<protein>
    <recommendedName>
        <fullName evidence="3">Non-reducing end alpha-L-arabinofuranosidase</fullName>
    </recommendedName>
</protein>
<name>A0AAV6K8W4_9ERIC</name>
<comment type="caution">
    <text evidence="1">The sequence shown here is derived from an EMBL/GenBank/DDBJ whole genome shotgun (WGS) entry which is preliminary data.</text>
</comment>
<keyword evidence="2" id="KW-1185">Reference proteome</keyword>
<evidence type="ECO:0000313" key="2">
    <source>
        <dbReference type="Proteomes" id="UP000823749"/>
    </source>
</evidence>
<reference evidence="1" key="1">
    <citation type="submission" date="2020-08" db="EMBL/GenBank/DDBJ databases">
        <title>Plant Genome Project.</title>
        <authorList>
            <person name="Zhang R.-G."/>
        </authorList>
    </citation>
    <scope>NUCLEOTIDE SEQUENCE</scope>
    <source>
        <strain evidence="1">WSP0</strain>
        <tissue evidence="1">Leaf</tissue>
    </source>
</reference>